<dbReference type="PROSITE" id="PS50893">
    <property type="entry name" value="ABC_TRANSPORTER_2"/>
    <property type="match status" value="1"/>
</dbReference>
<dbReference type="InterPro" id="IPR007492">
    <property type="entry name" value="LytTR_DNA-bd_dom"/>
</dbReference>
<name>A0ABW5T716_9BACI</name>
<dbReference type="Gene3D" id="2.40.50.1020">
    <property type="entry name" value="LytTr DNA-binding domain"/>
    <property type="match status" value="1"/>
</dbReference>
<evidence type="ECO:0000259" key="2">
    <source>
        <dbReference type="PROSITE" id="PS50930"/>
    </source>
</evidence>
<proteinExistence type="predicted"/>
<keyword evidence="4" id="KW-1185">Reference proteome</keyword>
<dbReference type="Pfam" id="PF00005">
    <property type="entry name" value="ABC_tran"/>
    <property type="match status" value="1"/>
</dbReference>
<dbReference type="PIRSF" id="PIRSF036612">
    <property type="entry name" value="ABC_ATP_LytTR"/>
    <property type="match status" value="1"/>
</dbReference>
<dbReference type="GO" id="GO:0003677">
    <property type="term" value="F:DNA binding"/>
    <property type="evidence" value="ECO:0007669"/>
    <property type="project" value="UniProtKB-KW"/>
</dbReference>
<evidence type="ECO:0000259" key="1">
    <source>
        <dbReference type="PROSITE" id="PS50893"/>
    </source>
</evidence>
<dbReference type="Pfam" id="PF04397">
    <property type="entry name" value="LytTR"/>
    <property type="match status" value="1"/>
</dbReference>
<keyword evidence="3" id="KW-0238">DNA-binding</keyword>
<dbReference type="RefSeq" id="WP_380714523.1">
    <property type="nucleotide sequence ID" value="NZ_JBHUML010000006.1"/>
</dbReference>
<accession>A0ABW5T716</accession>
<evidence type="ECO:0000313" key="3">
    <source>
        <dbReference type="EMBL" id="MFD2707204.1"/>
    </source>
</evidence>
<dbReference type="Proteomes" id="UP001597520">
    <property type="component" value="Unassembled WGS sequence"/>
</dbReference>
<organism evidence="3 4">
    <name type="scientific">Salibacterium lacus</name>
    <dbReference type="NCBI Taxonomy" id="1898109"/>
    <lineage>
        <taxon>Bacteria</taxon>
        <taxon>Bacillati</taxon>
        <taxon>Bacillota</taxon>
        <taxon>Bacilli</taxon>
        <taxon>Bacillales</taxon>
        <taxon>Bacillaceae</taxon>
    </lineage>
</organism>
<dbReference type="EMBL" id="JBHUML010000006">
    <property type="protein sequence ID" value="MFD2707204.1"/>
    <property type="molecule type" value="Genomic_DNA"/>
</dbReference>
<dbReference type="PROSITE" id="PS50930">
    <property type="entry name" value="HTH_LYTTR"/>
    <property type="match status" value="1"/>
</dbReference>
<dbReference type="Gene3D" id="3.40.50.300">
    <property type="entry name" value="P-loop containing nucleotide triphosphate hydrolases"/>
    <property type="match status" value="1"/>
</dbReference>
<dbReference type="PANTHER" id="PTHR43038">
    <property type="entry name" value="ATP-BINDING CASSETTE, SUB-FAMILY H, MEMBER 1"/>
    <property type="match status" value="1"/>
</dbReference>
<dbReference type="SMART" id="SM00850">
    <property type="entry name" value="LytTR"/>
    <property type="match status" value="1"/>
</dbReference>
<dbReference type="PANTHER" id="PTHR43038:SF3">
    <property type="entry name" value="ABC TRANSPORTER G FAMILY MEMBER 20 ISOFORM X1"/>
    <property type="match status" value="1"/>
</dbReference>
<sequence length="343" mass="39392">MLRIVDVKKHRQDQVIFPGIQLELLEGSTVSIHSSTDLRHILLGFFTGKEAFTDGEIWVGEASMSNSKSFPSLDLGILFLQEGLYERLKVKDQLQLFKKLYGTDVSIEKVYELTQLADVKHQKVKHISYSMQRRVQLARVLFQNPSLYLFEELDQNVDIATKRIFINVVRYLQKNNKGVLLLTGNMESAITLTETVYRLDDTGLHLIEVKQEEEPDSTDETSEEKGDITAVPFHKIPTKVNEKMILFDPPEIDYIESHAGQSNVHIRGEAFACMFTLNDLESKLQSFGFFRCHRSYIVNLQKVREIITWTKNSYSLKLEDAVDSEIPLSKNKMAELKDMLGLK</sequence>
<feature type="domain" description="ABC transporter" evidence="1">
    <location>
        <begin position="2"/>
        <end position="226"/>
    </location>
</feature>
<comment type="caution">
    <text evidence="3">The sequence shown here is derived from an EMBL/GenBank/DDBJ whole genome shotgun (WGS) entry which is preliminary data.</text>
</comment>
<feature type="domain" description="HTH LytTR-type" evidence="2">
    <location>
        <begin position="236"/>
        <end position="342"/>
    </location>
</feature>
<dbReference type="InterPro" id="IPR012046">
    <property type="entry name" value="LytTR_ABC"/>
</dbReference>
<dbReference type="InterPro" id="IPR027417">
    <property type="entry name" value="P-loop_NTPase"/>
</dbReference>
<reference evidence="4" key="1">
    <citation type="journal article" date="2019" name="Int. J. Syst. Evol. Microbiol.">
        <title>The Global Catalogue of Microorganisms (GCM) 10K type strain sequencing project: providing services to taxonomists for standard genome sequencing and annotation.</title>
        <authorList>
            <consortium name="The Broad Institute Genomics Platform"/>
            <consortium name="The Broad Institute Genome Sequencing Center for Infectious Disease"/>
            <person name="Wu L."/>
            <person name="Ma J."/>
        </authorList>
    </citation>
    <scope>NUCLEOTIDE SEQUENCE [LARGE SCALE GENOMIC DNA]</scope>
    <source>
        <strain evidence="4">KCTC 33792</strain>
    </source>
</reference>
<evidence type="ECO:0000313" key="4">
    <source>
        <dbReference type="Proteomes" id="UP001597520"/>
    </source>
</evidence>
<dbReference type="InterPro" id="IPR003439">
    <property type="entry name" value="ABC_transporter-like_ATP-bd"/>
</dbReference>
<gene>
    <name evidence="3" type="ORF">ACFSUB_17265</name>
</gene>
<dbReference type="SUPFAM" id="SSF52540">
    <property type="entry name" value="P-loop containing nucleoside triphosphate hydrolases"/>
    <property type="match status" value="1"/>
</dbReference>
<protein>
    <submittedName>
        <fullName evidence="3">LytTR family transcriptional regulator DNA-binding domain-containing protein</fullName>
    </submittedName>
</protein>